<feature type="domain" description="VOC" evidence="1">
    <location>
        <begin position="7"/>
        <end position="163"/>
    </location>
</feature>
<dbReference type="CDD" id="cd06587">
    <property type="entry name" value="VOC"/>
    <property type="match status" value="1"/>
</dbReference>
<accession>A0A381XSF2</accession>
<dbReference type="EMBL" id="UINC01016203">
    <property type="protein sequence ID" value="SVA67648.1"/>
    <property type="molecule type" value="Genomic_DNA"/>
</dbReference>
<reference evidence="2" key="1">
    <citation type="submission" date="2018-05" db="EMBL/GenBank/DDBJ databases">
        <authorList>
            <person name="Lanie J.A."/>
            <person name="Ng W.-L."/>
            <person name="Kazmierczak K.M."/>
            <person name="Andrzejewski T.M."/>
            <person name="Davidsen T.M."/>
            <person name="Wayne K.J."/>
            <person name="Tettelin H."/>
            <person name="Glass J.I."/>
            <person name="Rusch D."/>
            <person name="Podicherti R."/>
            <person name="Tsui H.-C.T."/>
            <person name="Winkler M.E."/>
        </authorList>
    </citation>
    <scope>NUCLEOTIDE SEQUENCE</scope>
</reference>
<sequence>MTIHYGGVHHLALVCRDMEKTVDFYTNILGMKLVKGFDLAHGSGQHFFFDMGGGNLMAFFWFTDAGDAAPGIASVGDLIGKGSITSAHGSMNHVAFHASADEIEGFREELMEKGVECSELVNHADVLTVPGKNRTSEDVDDTTWVRSFYFLDPDGIMLEFCADISPGSDEISLPVNDKGVKADGRGLDSLHA</sequence>
<evidence type="ECO:0000259" key="1">
    <source>
        <dbReference type="PROSITE" id="PS51819"/>
    </source>
</evidence>
<proteinExistence type="predicted"/>
<organism evidence="2">
    <name type="scientific">marine metagenome</name>
    <dbReference type="NCBI Taxonomy" id="408172"/>
    <lineage>
        <taxon>unclassified sequences</taxon>
        <taxon>metagenomes</taxon>
        <taxon>ecological metagenomes</taxon>
    </lineage>
</organism>
<dbReference type="PANTHER" id="PTHR21366">
    <property type="entry name" value="GLYOXALASE FAMILY PROTEIN"/>
    <property type="match status" value="1"/>
</dbReference>
<name>A0A381XSF2_9ZZZZ</name>
<dbReference type="InterPro" id="IPR029068">
    <property type="entry name" value="Glyas_Bleomycin-R_OHBP_Dase"/>
</dbReference>
<dbReference type="Pfam" id="PF00903">
    <property type="entry name" value="Glyoxalase"/>
    <property type="match status" value="1"/>
</dbReference>
<protein>
    <recommendedName>
        <fullName evidence="1">VOC domain-containing protein</fullName>
    </recommendedName>
</protein>
<dbReference type="PANTHER" id="PTHR21366:SF31">
    <property type="entry name" value="METALLOTHIOL TRANSFERASE FOSB"/>
    <property type="match status" value="1"/>
</dbReference>
<dbReference type="SUPFAM" id="SSF54593">
    <property type="entry name" value="Glyoxalase/Bleomycin resistance protein/Dihydroxybiphenyl dioxygenase"/>
    <property type="match status" value="1"/>
</dbReference>
<dbReference type="InterPro" id="IPR037523">
    <property type="entry name" value="VOC_core"/>
</dbReference>
<dbReference type="InterPro" id="IPR004360">
    <property type="entry name" value="Glyas_Fos-R_dOase_dom"/>
</dbReference>
<gene>
    <name evidence="2" type="ORF">METZ01_LOCUS120502</name>
</gene>
<evidence type="ECO:0000313" key="2">
    <source>
        <dbReference type="EMBL" id="SVA67648.1"/>
    </source>
</evidence>
<dbReference type="InterPro" id="IPR050383">
    <property type="entry name" value="GlyoxalaseI/FosfomycinResist"/>
</dbReference>
<dbReference type="PROSITE" id="PS51819">
    <property type="entry name" value="VOC"/>
    <property type="match status" value="1"/>
</dbReference>
<dbReference type="AlphaFoldDB" id="A0A381XSF2"/>
<dbReference type="Gene3D" id="3.10.180.10">
    <property type="entry name" value="2,3-Dihydroxybiphenyl 1,2-Dioxygenase, domain 1"/>
    <property type="match status" value="1"/>
</dbReference>